<name>A0ACC2R4H5_9NEOP</name>
<sequence length="172" mass="19028">MDLSSFVFLNIIVLVLSKPVDFNNIKREEIIDGFTVQDKLEIVNETEISKNNIVQVKNQIRPGMLISGYDIEIDADVDEEEFHGKVVIRVSITDASTREDPVMLYVEDLEVTSVVFTILSGSNVHEAEYNVDDGILEIDPGIPASSYTFTIEYSGSLAVGGKGLHLGQYGDK</sequence>
<dbReference type="EMBL" id="CM056787">
    <property type="protein sequence ID" value="KAJ8733123.1"/>
    <property type="molecule type" value="Genomic_DNA"/>
</dbReference>
<dbReference type="Proteomes" id="UP001231649">
    <property type="component" value="Chromosome 11"/>
</dbReference>
<comment type="caution">
    <text evidence="1">The sequence shown here is derived from an EMBL/GenBank/DDBJ whole genome shotgun (WGS) entry which is preliminary data.</text>
</comment>
<reference evidence="1" key="1">
    <citation type="submission" date="2023-03" db="EMBL/GenBank/DDBJ databases">
        <title>Chromosome-level genomes of two armyworms, Mythimna separata and Mythimna loreyi, provide insights into the biosynthesis and reception of sex pheromones.</title>
        <authorList>
            <person name="Zhao H."/>
        </authorList>
    </citation>
    <scope>NUCLEOTIDE SEQUENCE</scope>
    <source>
        <strain evidence="1">BeijingLab</strain>
    </source>
</reference>
<protein>
    <submittedName>
        <fullName evidence="1">Uncharacterized protein</fullName>
    </submittedName>
</protein>
<evidence type="ECO:0000313" key="1">
    <source>
        <dbReference type="EMBL" id="KAJ8733123.1"/>
    </source>
</evidence>
<gene>
    <name evidence="1" type="ORF">PYW08_001421</name>
</gene>
<keyword evidence="2" id="KW-1185">Reference proteome</keyword>
<proteinExistence type="predicted"/>
<accession>A0ACC2R4H5</accession>
<organism evidence="1 2">
    <name type="scientific">Mythimna loreyi</name>
    <dbReference type="NCBI Taxonomy" id="667449"/>
    <lineage>
        <taxon>Eukaryota</taxon>
        <taxon>Metazoa</taxon>
        <taxon>Ecdysozoa</taxon>
        <taxon>Arthropoda</taxon>
        <taxon>Hexapoda</taxon>
        <taxon>Insecta</taxon>
        <taxon>Pterygota</taxon>
        <taxon>Neoptera</taxon>
        <taxon>Endopterygota</taxon>
        <taxon>Lepidoptera</taxon>
        <taxon>Glossata</taxon>
        <taxon>Ditrysia</taxon>
        <taxon>Noctuoidea</taxon>
        <taxon>Noctuidae</taxon>
        <taxon>Noctuinae</taxon>
        <taxon>Hadenini</taxon>
        <taxon>Mythimna</taxon>
    </lineage>
</organism>
<evidence type="ECO:0000313" key="2">
    <source>
        <dbReference type="Proteomes" id="UP001231649"/>
    </source>
</evidence>